<dbReference type="AlphaFoldDB" id="A0A8D8A3E4"/>
<feature type="compositionally biased region" description="Basic and acidic residues" evidence="1">
    <location>
        <begin position="122"/>
        <end position="132"/>
    </location>
</feature>
<accession>A0A8D8A3E4</accession>
<proteinExistence type="predicted"/>
<reference evidence="2" key="1">
    <citation type="submission" date="2021-05" db="EMBL/GenBank/DDBJ databases">
        <authorList>
            <person name="Alioto T."/>
            <person name="Alioto T."/>
            <person name="Gomez Garrido J."/>
        </authorList>
    </citation>
    <scope>NUCLEOTIDE SEQUENCE</scope>
</reference>
<sequence length="150" mass="15712">MLHTNLHLCFSSAASSVNVASHRGHLRSVSEDVVVPDSAVEASSSSLSPELGPLELLELVGVSDWSRSDTGGSHSCLAPERRRLARVTTVGGSSFIWSACSWAISSSGVSVAFRRVDRRESRADRVDGEARLGDAGSGPSCSSISAAKRS</sequence>
<feature type="compositionally biased region" description="Polar residues" evidence="1">
    <location>
        <begin position="139"/>
        <end position="150"/>
    </location>
</feature>
<evidence type="ECO:0000313" key="2">
    <source>
        <dbReference type="EMBL" id="CAG6447667.1"/>
    </source>
</evidence>
<dbReference type="EMBL" id="HBUE01009582">
    <property type="protein sequence ID" value="CAG6447667.1"/>
    <property type="molecule type" value="Transcribed_RNA"/>
</dbReference>
<dbReference type="EMBL" id="HBUE01009583">
    <property type="protein sequence ID" value="CAG6447669.1"/>
    <property type="molecule type" value="Transcribed_RNA"/>
</dbReference>
<organism evidence="2">
    <name type="scientific">Culex pipiens</name>
    <name type="common">House mosquito</name>
    <dbReference type="NCBI Taxonomy" id="7175"/>
    <lineage>
        <taxon>Eukaryota</taxon>
        <taxon>Metazoa</taxon>
        <taxon>Ecdysozoa</taxon>
        <taxon>Arthropoda</taxon>
        <taxon>Hexapoda</taxon>
        <taxon>Insecta</taxon>
        <taxon>Pterygota</taxon>
        <taxon>Neoptera</taxon>
        <taxon>Endopterygota</taxon>
        <taxon>Diptera</taxon>
        <taxon>Nematocera</taxon>
        <taxon>Culicoidea</taxon>
        <taxon>Culicidae</taxon>
        <taxon>Culicinae</taxon>
        <taxon>Culicini</taxon>
        <taxon>Culex</taxon>
        <taxon>Culex</taxon>
    </lineage>
</organism>
<feature type="region of interest" description="Disordered" evidence="1">
    <location>
        <begin position="122"/>
        <end position="150"/>
    </location>
</feature>
<protein>
    <submittedName>
        <fullName evidence="2">(northern house mosquito) hypothetical protein</fullName>
    </submittedName>
</protein>
<evidence type="ECO:0000256" key="1">
    <source>
        <dbReference type="SAM" id="MobiDB-lite"/>
    </source>
</evidence>
<name>A0A8D8A3E4_CULPI</name>